<feature type="region of interest" description="Disordered" evidence="1">
    <location>
        <begin position="19"/>
        <end position="50"/>
    </location>
</feature>
<feature type="transmembrane region" description="Helical" evidence="2">
    <location>
        <begin position="159"/>
        <end position="185"/>
    </location>
</feature>
<evidence type="ECO:0000313" key="3">
    <source>
        <dbReference type="EMBL" id="QPS58811.1"/>
    </source>
</evidence>
<sequence length="326" mass="34005">MSNPYEGYDGPSGYAGNGGFGGSSSSNMGPHQSGYGAQGGGVPPYSGHGGPYQPGPYGGGNYSGSYGNHFNATGPYQQGPWPQQPPVMMGVPQAEPGYIIGQSFKAFGDAAAEWIVGILAHLGILTAVYFAVNFAVMAVSFIVAIVMGSVSSTAGSEPLNFAGVVALLLTFGAIFGCVFACMLWMQANFCFAANKAMDGEKLTFGDFFQFKSVAGLMKVFLCVGLIVTVGFVLIIPGIIAMVLFWAAPVIKAKEPSLSVGQCLSLSQQMVRQNFGTSLGIVVLLGLIQFAFSLMPLIGLIPAFPITALGFAIAARALSQQQCRLWP</sequence>
<organism evidence="3 4">
    <name type="scientific">Corynebacterium minutissimum</name>
    <dbReference type="NCBI Taxonomy" id="38301"/>
    <lineage>
        <taxon>Bacteria</taxon>
        <taxon>Bacillati</taxon>
        <taxon>Actinomycetota</taxon>
        <taxon>Actinomycetes</taxon>
        <taxon>Mycobacteriales</taxon>
        <taxon>Corynebacteriaceae</taxon>
        <taxon>Corynebacterium</taxon>
    </lineage>
</organism>
<name>A0A7T2XKA2_9CORY</name>
<proteinExistence type="predicted"/>
<evidence type="ECO:0000256" key="1">
    <source>
        <dbReference type="SAM" id="MobiDB-lite"/>
    </source>
</evidence>
<feature type="transmembrane region" description="Helical" evidence="2">
    <location>
        <begin position="297"/>
        <end position="317"/>
    </location>
</feature>
<dbReference type="EMBL" id="CP065689">
    <property type="protein sequence ID" value="QPS58811.1"/>
    <property type="molecule type" value="Genomic_DNA"/>
</dbReference>
<dbReference type="Proteomes" id="UP000594905">
    <property type="component" value="Chromosome"/>
</dbReference>
<feature type="transmembrane region" description="Helical" evidence="2">
    <location>
        <begin position="114"/>
        <end position="147"/>
    </location>
</feature>
<feature type="compositionally biased region" description="Gly residues" evidence="1">
    <location>
        <begin position="36"/>
        <end position="50"/>
    </location>
</feature>
<dbReference type="GeneID" id="70783271"/>
<reference evidence="3 4" key="1">
    <citation type="submission" date="2020-12" db="EMBL/GenBank/DDBJ databases">
        <title>FDA dAtabase for Regulatory Grade micrObial Sequences (FDA-ARGOS): Supporting development and validation of Infectious Disease Dx tests.</title>
        <authorList>
            <person name="Sproer C."/>
            <person name="Gronow S."/>
            <person name="Severitt S."/>
            <person name="Schroder I."/>
            <person name="Tallon L."/>
            <person name="Sadzewicz L."/>
            <person name="Zhao X."/>
            <person name="Boylan J."/>
            <person name="Ott S."/>
            <person name="Bowen H."/>
            <person name="Vavikolanu K."/>
            <person name="Mehta A."/>
            <person name="Aluvathingal J."/>
            <person name="Nadendla S."/>
            <person name="Lowell S."/>
            <person name="Myers T."/>
            <person name="Yan Y."/>
            <person name="Sichtig H."/>
        </authorList>
    </citation>
    <scope>NUCLEOTIDE SEQUENCE [LARGE SCALE GENOMIC DNA]</scope>
    <source>
        <strain evidence="3 4">FDAARGOS_894</strain>
    </source>
</reference>
<accession>A0A7T2XKA2</accession>
<gene>
    <name evidence="3" type="ORF">I6G51_07625</name>
</gene>
<keyword evidence="2" id="KW-0472">Membrane</keyword>
<keyword evidence="4" id="KW-1185">Reference proteome</keyword>
<protein>
    <recommendedName>
        <fullName evidence="5">Integral membrane protein</fullName>
    </recommendedName>
</protein>
<keyword evidence="2" id="KW-1133">Transmembrane helix</keyword>
<feature type="transmembrane region" description="Helical" evidence="2">
    <location>
        <begin position="216"/>
        <end position="246"/>
    </location>
</feature>
<keyword evidence="2" id="KW-0812">Transmembrane</keyword>
<evidence type="ECO:0000256" key="2">
    <source>
        <dbReference type="SAM" id="Phobius"/>
    </source>
</evidence>
<evidence type="ECO:0000313" key="4">
    <source>
        <dbReference type="Proteomes" id="UP000594905"/>
    </source>
</evidence>
<dbReference type="RefSeq" id="WP_126297607.1">
    <property type="nucleotide sequence ID" value="NZ_CP065689.1"/>
</dbReference>
<evidence type="ECO:0008006" key="5">
    <source>
        <dbReference type="Google" id="ProtNLM"/>
    </source>
</evidence>